<dbReference type="PROSITE" id="PS50106">
    <property type="entry name" value="PDZ"/>
    <property type="match status" value="1"/>
</dbReference>
<dbReference type="PANTHER" id="PTHR19964">
    <property type="entry name" value="MULTIPLE PDZ DOMAIN PROTEIN"/>
    <property type="match status" value="1"/>
</dbReference>
<dbReference type="PANTHER" id="PTHR19964:SF92">
    <property type="entry name" value="PATJ HOMOLOG"/>
    <property type="match status" value="1"/>
</dbReference>
<dbReference type="OrthoDB" id="6022242at2759"/>
<dbReference type="EMBL" id="LIAE01010027">
    <property type="protein sequence ID" value="PAV66892.1"/>
    <property type="molecule type" value="Genomic_DNA"/>
</dbReference>
<reference evidence="3 4" key="1">
    <citation type="journal article" date="2017" name="Curr. Biol.">
        <title>Genome architecture and evolution of a unichromosomal asexual nematode.</title>
        <authorList>
            <person name="Fradin H."/>
            <person name="Zegar C."/>
            <person name="Gutwein M."/>
            <person name="Lucas J."/>
            <person name="Kovtun M."/>
            <person name="Corcoran D."/>
            <person name="Baugh L.R."/>
            <person name="Kiontke K."/>
            <person name="Gunsalus K."/>
            <person name="Fitch D.H."/>
            <person name="Piano F."/>
        </authorList>
    </citation>
    <scope>NUCLEOTIDE SEQUENCE [LARGE SCALE GENOMIC DNA]</scope>
    <source>
        <strain evidence="3">PF1309</strain>
    </source>
</reference>
<feature type="compositionally biased region" description="Polar residues" evidence="1">
    <location>
        <begin position="363"/>
        <end position="372"/>
    </location>
</feature>
<name>A0A2A2JZ43_9BILA</name>
<dbReference type="STRING" id="2018661.A0A2A2JZ43"/>
<dbReference type="SMART" id="SM00228">
    <property type="entry name" value="PDZ"/>
    <property type="match status" value="1"/>
</dbReference>
<keyword evidence="4" id="KW-1185">Reference proteome</keyword>
<feature type="domain" description="PDZ" evidence="2">
    <location>
        <begin position="247"/>
        <end position="330"/>
    </location>
</feature>
<dbReference type="FunFam" id="2.30.42.10:FF:000125">
    <property type="entry name" value="PATJ, crumbs cell polarity complex component"/>
    <property type="match status" value="1"/>
</dbReference>
<dbReference type="Gene3D" id="2.30.42.10">
    <property type="match status" value="1"/>
</dbReference>
<gene>
    <name evidence="3" type="ORF">WR25_00386</name>
</gene>
<accession>A0A2A2JZ43</accession>
<evidence type="ECO:0000313" key="4">
    <source>
        <dbReference type="Proteomes" id="UP000218231"/>
    </source>
</evidence>
<dbReference type="InterPro" id="IPR051342">
    <property type="entry name" value="PDZ_scaffold"/>
</dbReference>
<proteinExistence type="predicted"/>
<comment type="caution">
    <text evidence="3">The sequence shown here is derived from an EMBL/GenBank/DDBJ whole genome shotgun (WGS) entry which is preliminary data.</text>
</comment>
<dbReference type="InterPro" id="IPR001478">
    <property type="entry name" value="PDZ"/>
</dbReference>
<dbReference type="Proteomes" id="UP000218231">
    <property type="component" value="Unassembled WGS sequence"/>
</dbReference>
<feature type="compositionally biased region" description="Low complexity" evidence="1">
    <location>
        <begin position="394"/>
        <end position="411"/>
    </location>
</feature>
<dbReference type="Pfam" id="PF00595">
    <property type="entry name" value="PDZ"/>
    <property type="match status" value="1"/>
</dbReference>
<dbReference type="SUPFAM" id="SSF50156">
    <property type="entry name" value="PDZ domain-like"/>
    <property type="match status" value="1"/>
</dbReference>
<evidence type="ECO:0000313" key="3">
    <source>
        <dbReference type="EMBL" id="PAV66892.1"/>
    </source>
</evidence>
<feature type="region of interest" description="Disordered" evidence="1">
    <location>
        <begin position="363"/>
        <end position="411"/>
    </location>
</feature>
<evidence type="ECO:0000259" key="2">
    <source>
        <dbReference type="PROSITE" id="PS50106"/>
    </source>
</evidence>
<protein>
    <recommendedName>
        <fullName evidence="2">PDZ domain-containing protein</fullName>
    </recommendedName>
</protein>
<dbReference type="InterPro" id="IPR036034">
    <property type="entry name" value="PDZ_sf"/>
</dbReference>
<organism evidence="3 4">
    <name type="scientific">Diploscapter pachys</name>
    <dbReference type="NCBI Taxonomy" id="2018661"/>
    <lineage>
        <taxon>Eukaryota</taxon>
        <taxon>Metazoa</taxon>
        <taxon>Ecdysozoa</taxon>
        <taxon>Nematoda</taxon>
        <taxon>Chromadorea</taxon>
        <taxon>Rhabditida</taxon>
        <taxon>Rhabditina</taxon>
        <taxon>Rhabditomorpha</taxon>
        <taxon>Rhabditoidea</taxon>
        <taxon>Rhabditidae</taxon>
        <taxon>Diploscapter</taxon>
    </lineage>
</organism>
<dbReference type="AlphaFoldDB" id="A0A2A2JZ43"/>
<sequence>MQGKEERVRTLINQLRGRVECESVRGDLEKLDKVLSDPLFRQHSRKSRERAVVSQRPPEVQQLIDYLKGTAEEQLRATLKSTQRLVFTDIDASQFVPEVIEEKDSATGSIRLLIAGPKDIKAKSHSRLRIGDRVLLLASYSSPESFDAFDAVDKQPVTRTEQRQKEPLTTTPSLANFNQLINQKDNSPAVVACLRESTAMVTRTGAAVVSSGVVGSSAGSPRRRHGPVSYGGCQADRDTRLSGDWIQVEVIRLSTEGGGLGFGIVGGTSTGVVVKTILPGSPAHQDGRLQAGDHILQVGNVNTHGMSSQQVAQLLRQQTKMVEMIVGRPISQADRPPDTKDCWTMSTRAALCAAKLEETIQRQQSMAIQETTSKAEEKSAITEPIPEDEPMETAQAQGQQEQPAAATSRQG</sequence>
<feature type="region of interest" description="Disordered" evidence="1">
    <location>
        <begin position="212"/>
        <end position="233"/>
    </location>
</feature>
<evidence type="ECO:0000256" key="1">
    <source>
        <dbReference type="SAM" id="MobiDB-lite"/>
    </source>
</evidence>